<comment type="caution">
    <text evidence="1">The sequence shown here is derived from an EMBL/GenBank/DDBJ whole genome shotgun (WGS) entry which is preliminary data.</text>
</comment>
<gene>
    <name evidence="1" type="ORF">A3J48_01070</name>
</gene>
<dbReference type="Proteomes" id="UP000176786">
    <property type="component" value="Unassembled WGS sequence"/>
</dbReference>
<accession>A0A1F5P874</accession>
<reference evidence="1 2" key="1">
    <citation type="journal article" date="2016" name="Nat. Commun.">
        <title>Thousands of microbial genomes shed light on interconnected biogeochemical processes in an aquifer system.</title>
        <authorList>
            <person name="Anantharaman K."/>
            <person name="Brown C.T."/>
            <person name="Hug L.A."/>
            <person name="Sharon I."/>
            <person name="Castelle C.J."/>
            <person name="Probst A.J."/>
            <person name="Thomas B.C."/>
            <person name="Singh A."/>
            <person name="Wilkins M.J."/>
            <person name="Karaoz U."/>
            <person name="Brodie E.L."/>
            <person name="Williams K.H."/>
            <person name="Hubbard S.S."/>
            <person name="Banfield J.F."/>
        </authorList>
    </citation>
    <scope>NUCLEOTIDE SEQUENCE [LARGE SCALE GENOMIC DNA]</scope>
</reference>
<dbReference type="AlphaFoldDB" id="A0A1F5P874"/>
<sequence length="61" mass="6785">MVLERRPAPRGWPSSDIPSGSTIEIYAKIAVQAIFLPACVLPGVRQADRLSFIYEKTNLLQ</sequence>
<organism evidence="1 2">
    <name type="scientific">Candidatus Doudnabacteria bacterium RIFCSPHIGHO2_02_FULL_46_11</name>
    <dbReference type="NCBI Taxonomy" id="1817832"/>
    <lineage>
        <taxon>Bacteria</taxon>
        <taxon>Candidatus Doudnaibacteriota</taxon>
    </lineage>
</organism>
<name>A0A1F5P874_9BACT</name>
<evidence type="ECO:0000313" key="1">
    <source>
        <dbReference type="EMBL" id="OGE85912.1"/>
    </source>
</evidence>
<dbReference type="STRING" id="1817832.A3J48_01070"/>
<protein>
    <submittedName>
        <fullName evidence="1">Uncharacterized protein</fullName>
    </submittedName>
</protein>
<dbReference type="EMBL" id="MFES01000020">
    <property type="protein sequence ID" value="OGE85912.1"/>
    <property type="molecule type" value="Genomic_DNA"/>
</dbReference>
<proteinExistence type="predicted"/>
<evidence type="ECO:0000313" key="2">
    <source>
        <dbReference type="Proteomes" id="UP000176786"/>
    </source>
</evidence>